<name>A0A514LGE5_9BACI</name>
<organism evidence="3 4">
    <name type="scientific">Salicibibacter halophilus</name>
    <dbReference type="NCBI Taxonomy" id="2502791"/>
    <lineage>
        <taxon>Bacteria</taxon>
        <taxon>Bacillati</taxon>
        <taxon>Bacillota</taxon>
        <taxon>Bacilli</taxon>
        <taxon>Bacillales</taxon>
        <taxon>Bacillaceae</taxon>
        <taxon>Salicibibacter</taxon>
    </lineage>
</organism>
<dbReference type="Proteomes" id="UP000319756">
    <property type="component" value="Chromosome"/>
</dbReference>
<accession>A0A514LGE5</accession>
<evidence type="ECO:0000259" key="2">
    <source>
        <dbReference type="Pfam" id="PF10057"/>
    </source>
</evidence>
<evidence type="ECO:0000313" key="3">
    <source>
        <dbReference type="EMBL" id="QDI90913.1"/>
    </source>
</evidence>
<dbReference type="Pfam" id="PF10057">
    <property type="entry name" value="MpsC"/>
    <property type="match status" value="1"/>
</dbReference>
<evidence type="ECO:0000256" key="1">
    <source>
        <dbReference type="SAM" id="MobiDB-lite"/>
    </source>
</evidence>
<dbReference type="AlphaFoldDB" id="A0A514LGE5"/>
<proteinExistence type="predicted"/>
<dbReference type="EMBL" id="CP035485">
    <property type="protein sequence ID" value="QDI90913.1"/>
    <property type="molecule type" value="Genomic_DNA"/>
</dbReference>
<dbReference type="KEGG" id="sale:EPH95_06745"/>
<evidence type="ECO:0000313" key="4">
    <source>
        <dbReference type="Proteomes" id="UP000319756"/>
    </source>
</evidence>
<gene>
    <name evidence="3" type="ORF">EPH95_06745</name>
</gene>
<feature type="domain" description="Na+-translocating membrane potential-generating system MpsC" evidence="2">
    <location>
        <begin position="21"/>
        <end position="121"/>
    </location>
</feature>
<dbReference type="InterPro" id="IPR018745">
    <property type="entry name" value="MpsC"/>
</dbReference>
<protein>
    <submittedName>
        <fullName evidence="3">DUF2294 family protein</fullName>
    </submittedName>
</protein>
<keyword evidence="4" id="KW-1185">Reference proteome</keyword>
<reference evidence="4" key="1">
    <citation type="submission" date="2019-01" db="EMBL/GenBank/DDBJ databases">
        <title>Genomic analysis of Salicibibacter sp. NKC3-5.</title>
        <authorList>
            <person name="Oh Y.J."/>
        </authorList>
    </citation>
    <scope>NUCLEOTIDE SEQUENCE [LARGE SCALE GENOMIC DNA]</scope>
    <source>
        <strain evidence="4">NKC3-5</strain>
    </source>
</reference>
<feature type="region of interest" description="Disordered" evidence="1">
    <location>
        <begin position="1"/>
        <end position="20"/>
    </location>
</feature>
<sequence length="248" mass="29293">MKINQNVNSHLARRGNRKMEKEQERKIVSYLGKLIRDHFGKGSTSLYVSITPPFLTVYLRGFISPAEQTLVRQKEETRVFETRNLLMVELFPTIKSGFWEKKINLKELYFDWKLEKHTGMIWGLIDNDTKSTSFSWPEHIDNKNLESDIIKMSQTIQKAPLHTEVFWINDRTVLIHREGIFVEIEKSLIELGYTEELRTAKRPLEEKGLYKFLSEPTLKKRLREAFFDWNFSEDKGHIILILAPDFNS</sequence>